<evidence type="ECO:0000313" key="2">
    <source>
        <dbReference type="Proteomes" id="UP000051789"/>
    </source>
</evidence>
<organism evidence="1 2">
    <name type="scientific">Lacticaseibacillus thailandensis DSM 22698 = JCM 13996</name>
    <dbReference type="NCBI Taxonomy" id="1423810"/>
    <lineage>
        <taxon>Bacteria</taxon>
        <taxon>Bacillati</taxon>
        <taxon>Bacillota</taxon>
        <taxon>Bacilli</taxon>
        <taxon>Lactobacillales</taxon>
        <taxon>Lactobacillaceae</taxon>
        <taxon>Lacticaseibacillus</taxon>
    </lineage>
</organism>
<gene>
    <name evidence="1" type="ORF">FD19_GL001515</name>
</gene>
<dbReference type="PATRIC" id="fig|1423810.4.peg.1559"/>
<name>A0A0R2CG24_9LACO</name>
<dbReference type="STRING" id="1423810.FD19_GL001515"/>
<keyword evidence="2" id="KW-1185">Reference proteome</keyword>
<proteinExistence type="predicted"/>
<evidence type="ECO:0000313" key="1">
    <source>
        <dbReference type="EMBL" id="KRM86934.1"/>
    </source>
</evidence>
<sequence length="180" mass="22026">MKTMDQNGIGYFDWMDLITNTYDDALQKAHVDLKFGDNRAPRNKELDFASGEWERIKFFKQRLPNTDDLCHVLDRFVDRMPEMEYGHRREYRLAVAHEVAVDRWLKGKVFAPEDRKYILDRERYLAEEYFNNDRELGQYIETDYEGYKRISLQRLFVRFLDIYDDFYRCYEIRKDKVNEP</sequence>
<accession>A0A0R2CG24</accession>
<dbReference type="Proteomes" id="UP000051789">
    <property type="component" value="Unassembled WGS sequence"/>
</dbReference>
<reference evidence="1 2" key="1">
    <citation type="journal article" date="2015" name="Genome Announc.">
        <title>Expanding the biotechnology potential of lactobacilli through comparative genomics of 213 strains and associated genera.</title>
        <authorList>
            <person name="Sun Z."/>
            <person name="Harris H.M."/>
            <person name="McCann A."/>
            <person name="Guo C."/>
            <person name="Argimon S."/>
            <person name="Zhang W."/>
            <person name="Yang X."/>
            <person name="Jeffery I.B."/>
            <person name="Cooney J.C."/>
            <person name="Kagawa T.F."/>
            <person name="Liu W."/>
            <person name="Song Y."/>
            <person name="Salvetti E."/>
            <person name="Wrobel A."/>
            <person name="Rasinkangas P."/>
            <person name="Parkhill J."/>
            <person name="Rea M.C."/>
            <person name="O'Sullivan O."/>
            <person name="Ritari J."/>
            <person name="Douillard F.P."/>
            <person name="Paul Ross R."/>
            <person name="Yang R."/>
            <person name="Briner A.E."/>
            <person name="Felis G.E."/>
            <person name="de Vos W.M."/>
            <person name="Barrangou R."/>
            <person name="Klaenhammer T.R."/>
            <person name="Caufield P.W."/>
            <person name="Cui Y."/>
            <person name="Zhang H."/>
            <person name="O'Toole P.W."/>
        </authorList>
    </citation>
    <scope>NUCLEOTIDE SEQUENCE [LARGE SCALE GENOMIC DNA]</scope>
    <source>
        <strain evidence="1 2">DSM 22698</strain>
    </source>
</reference>
<dbReference type="AlphaFoldDB" id="A0A0R2CG24"/>
<comment type="caution">
    <text evidence="1">The sequence shown here is derived from an EMBL/GenBank/DDBJ whole genome shotgun (WGS) entry which is preliminary data.</text>
</comment>
<dbReference type="EMBL" id="AYZK01000004">
    <property type="protein sequence ID" value="KRM86934.1"/>
    <property type="molecule type" value="Genomic_DNA"/>
</dbReference>
<protein>
    <submittedName>
        <fullName evidence="1">Uncharacterized protein</fullName>
    </submittedName>
</protein>